<dbReference type="SFLD" id="SFLDS00003">
    <property type="entry name" value="Haloacid_Dehalogenase"/>
    <property type="match status" value="1"/>
</dbReference>
<proteinExistence type="predicted"/>
<dbReference type="GO" id="GO:0016791">
    <property type="term" value="F:phosphatase activity"/>
    <property type="evidence" value="ECO:0007669"/>
    <property type="project" value="TreeGrafter"/>
</dbReference>
<evidence type="ECO:0000313" key="2">
    <source>
        <dbReference type="Proteomes" id="UP000198604"/>
    </source>
</evidence>
<dbReference type="GO" id="GO:0000287">
    <property type="term" value="F:magnesium ion binding"/>
    <property type="evidence" value="ECO:0007669"/>
    <property type="project" value="TreeGrafter"/>
</dbReference>
<dbReference type="SUPFAM" id="SSF56784">
    <property type="entry name" value="HAD-like"/>
    <property type="match status" value="1"/>
</dbReference>
<dbReference type="PANTHER" id="PTHR10000">
    <property type="entry name" value="PHOSPHOSERINE PHOSPHATASE"/>
    <property type="match status" value="1"/>
</dbReference>
<accession>A0A0E3WFB3</accession>
<protein>
    <submittedName>
        <fullName evidence="1">HAD-superfamily hydrolase</fullName>
    </submittedName>
</protein>
<name>A0A0E3WFB3_9STRE</name>
<dbReference type="NCBIfam" id="TIGR00099">
    <property type="entry name" value="Cof-subfamily"/>
    <property type="match status" value="1"/>
</dbReference>
<dbReference type="Gene3D" id="3.30.1240.10">
    <property type="match status" value="1"/>
</dbReference>
<dbReference type="PROSITE" id="PS01229">
    <property type="entry name" value="COF_2"/>
    <property type="match status" value="1"/>
</dbReference>
<evidence type="ECO:0000313" key="1">
    <source>
        <dbReference type="EMBL" id="CQR25203.1"/>
    </source>
</evidence>
<dbReference type="Pfam" id="PF08282">
    <property type="entry name" value="Hydrolase_3"/>
    <property type="match status" value="1"/>
</dbReference>
<dbReference type="GO" id="GO:0005829">
    <property type="term" value="C:cytosol"/>
    <property type="evidence" value="ECO:0007669"/>
    <property type="project" value="TreeGrafter"/>
</dbReference>
<dbReference type="NCBIfam" id="TIGR01484">
    <property type="entry name" value="HAD-SF-IIB"/>
    <property type="match status" value="1"/>
</dbReference>
<dbReference type="STRING" id="1608583.BN1356_01547"/>
<dbReference type="InterPro" id="IPR036412">
    <property type="entry name" value="HAD-like_sf"/>
</dbReference>
<dbReference type="PROSITE" id="PS01228">
    <property type="entry name" value="COF_1"/>
    <property type="match status" value="1"/>
</dbReference>
<organism evidence="1 2">
    <name type="scientific">Streptococcus varani</name>
    <dbReference type="NCBI Taxonomy" id="1608583"/>
    <lineage>
        <taxon>Bacteria</taxon>
        <taxon>Bacillati</taxon>
        <taxon>Bacillota</taxon>
        <taxon>Bacilli</taxon>
        <taxon>Lactobacillales</taxon>
        <taxon>Streptococcaceae</taxon>
        <taxon>Streptococcus</taxon>
    </lineage>
</organism>
<dbReference type="OrthoDB" id="9790031at2"/>
<dbReference type="CDD" id="cd07516">
    <property type="entry name" value="HAD_Pase"/>
    <property type="match status" value="1"/>
</dbReference>
<dbReference type="AlphaFoldDB" id="A0A0E3WFB3"/>
<reference evidence="2" key="1">
    <citation type="submission" date="2015-03" db="EMBL/GenBank/DDBJ databases">
        <authorList>
            <person name="Urmite Genomes"/>
        </authorList>
    </citation>
    <scope>NUCLEOTIDE SEQUENCE [LARGE SCALE GENOMIC DNA]</scope>
    <source>
        <strain evidence="2">FF10</strain>
    </source>
</reference>
<dbReference type="InterPro" id="IPR023214">
    <property type="entry name" value="HAD_sf"/>
</dbReference>
<dbReference type="InterPro" id="IPR006379">
    <property type="entry name" value="HAD-SF_hydro_IIB"/>
</dbReference>
<gene>
    <name evidence="1" type="ORF">BN1356_01547</name>
</gene>
<dbReference type="SFLD" id="SFLDG01144">
    <property type="entry name" value="C2.B.4:_PGP_Like"/>
    <property type="match status" value="1"/>
</dbReference>
<keyword evidence="2" id="KW-1185">Reference proteome</keyword>
<dbReference type="Proteomes" id="UP000198604">
    <property type="component" value="Unassembled WGS sequence"/>
</dbReference>
<dbReference type="Gene3D" id="3.40.50.1000">
    <property type="entry name" value="HAD superfamily/HAD-like"/>
    <property type="match status" value="1"/>
</dbReference>
<dbReference type="InterPro" id="IPR000150">
    <property type="entry name" value="Cof"/>
</dbReference>
<dbReference type="PANTHER" id="PTHR10000:SF8">
    <property type="entry name" value="HAD SUPERFAMILY HYDROLASE-LIKE, TYPE 3"/>
    <property type="match status" value="1"/>
</dbReference>
<dbReference type="SFLD" id="SFLDG01140">
    <property type="entry name" value="C2.B:_Phosphomannomutase_and_P"/>
    <property type="match status" value="1"/>
</dbReference>
<keyword evidence="1" id="KW-0378">Hydrolase</keyword>
<sequence length="279" mass="30843">MIKLIAIDMDGTLLNSQKEISDLDKKTLQKAAKAGIKIVLCTGRPKSGITPYFDQLNLSDEEYVIGNNGCLTMTNKDWQLLHTEGVDAEDLEALEALLADFPQLNLVLFTPEANYVLGREINAQTKRDAEIEFSKIFHTDLPSFKEKNIPVLVPIFIGEPRILDAFQERFDSQLTEKYNTVRSLDYAFEALPMGVSKAKALARLAQDLGIQTEEIMAIGDGNNDLEMLEFAGLSVAMANAKAAVKKIAQVETSSNDQSGVAQAILKYALNSSRLRDEQI</sequence>
<dbReference type="RefSeq" id="WP_093650772.1">
    <property type="nucleotide sequence ID" value="NZ_CTEN01000003.1"/>
</dbReference>
<dbReference type="EMBL" id="CTEN01000003">
    <property type="protein sequence ID" value="CQR25203.1"/>
    <property type="molecule type" value="Genomic_DNA"/>
</dbReference>